<dbReference type="PANTHER" id="PTHR13268">
    <property type="entry name" value="BREAST CARCINOMA AMPLIFIED SEQUENCE 3"/>
    <property type="match status" value="1"/>
</dbReference>
<dbReference type="GO" id="GO:0006914">
    <property type="term" value="P:autophagy"/>
    <property type="evidence" value="ECO:0007669"/>
    <property type="project" value="InterPro"/>
</dbReference>
<name>A0AAD4G5E8_BOLED</name>
<dbReference type="InterPro" id="IPR045142">
    <property type="entry name" value="BCAS3-like"/>
</dbReference>
<dbReference type="GO" id="GO:0005737">
    <property type="term" value="C:cytoplasm"/>
    <property type="evidence" value="ECO:0007669"/>
    <property type="project" value="TreeGrafter"/>
</dbReference>
<sequence length="121" mass="13597">MNMRYRSVLFLSYSSGFQVWDCNNLVSVSEVLNLSAPWGYVSFAAALPPLDTDDAQLSSLWPLIGVIIQGQSMILIYSLRTHEVVKQLPFHNVSSFASSKLFTVISTANPPTLFTFFLRHH</sequence>
<accession>A0AAD4G5E8</accession>
<evidence type="ECO:0000313" key="2">
    <source>
        <dbReference type="Proteomes" id="UP001194468"/>
    </source>
</evidence>
<dbReference type="PANTHER" id="PTHR13268:SF0">
    <property type="entry name" value="BCAS3 MICROTUBULE ASSOCIATED CELL MIGRATION FACTOR"/>
    <property type="match status" value="1"/>
</dbReference>
<gene>
    <name evidence="1" type="ORF">L210DRAFT_730743</name>
</gene>
<organism evidence="1 2">
    <name type="scientific">Boletus edulis BED1</name>
    <dbReference type="NCBI Taxonomy" id="1328754"/>
    <lineage>
        <taxon>Eukaryota</taxon>
        <taxon>Fungi</taxon>
        <taxon>Dikarya</taxon>
        <taxon>Basidiomycota</taxon>
        <taxon>Agaricomycotina</taxon>
        <taxon>Agaricomycetes</taxon>
        <taxon>Agaricomycetidae</taxon>
        <taxon>Boletales</taxon>
        <taxon>Boletineae</taxon>
        <taxon>Boletaceae</taxon>
        <taxon>Boletoideae</taxon>
        <taxon>Boletus</taxon>
    </lineage>
</organism>
<dbReference type="EMBL" id="WHUW01000258">
    <property type="protein sequence ID" value="KAF8416397.1"/>
    <property type="molecule type" value="Genomic_DNA"/>
</dbReference>
<dbReference type="AlphaFoldDB" id="A0AAD4G5E8"/>
<dbReference type="Proteomes" id="UP001194468">
    <property type="component" value="Unassembled WGS sequence"/>
</dbReference>
<protein>
    <submittedName>
        <fullName evidence="1">Uncharacterized protein</fullName>
    </submittedName>
</protein>
<proteinExistence type="predicted"/>
<reference evidence="1" key="2">
    <citation type="journal article" date="2020" name="Nat. Commun.">
        <title>Large-scale genome sequencing of mycorrhizal fungi provides insights into the early evolution of symbiotic traits.</title>
        <authorList>
            <person name="Miyauchi S."/>
            <person name="Kiss E."/>
            <person name="Kuo A."/>
            <person name="Drula E."/>
            <person name="Kohler A."/>
            <person name="Sanchez-Garcia M."/>
            <person name="Morin E."/>
            <person name="Andreopoulos B."/>
            <person name="Barry K.W."/>
            <person name="Bonito G."/>
            <person name="Buee M."/>
            <person name="Carver A."/>
            <person name="Chen C."/>
            <person name="Cichocki N."/>
            <person name="Clum A."/>
            <person name="Culley D."/>
            <person name="Crous P.W."/>
            <person name="Fauchery L."/>
            <person name="Girlanda M."/>
            <person name="Hayes R.D."/>
            <person name="Keri Z."/>
            <person name="LaButti K."/>
            <person name="Lipzen A."/>
            <person name="Lombard V."/>
            <person name="Magnuson J."/>
            <person name="Maillard F."/>
            <person name="Murat C."/>
            <person name="Nolan M."/>
            <person name="Ohm R.A."/>
            <person name="Pangilinan J."/>
            <person name="Pereira M.F."/>
            <person name="Perotto S."/>
            <person name="Peter M."/>
            <person name="Pfister S."/>
            <person name="Riley R."/>
            <person name="Sitrit Y."/>
            <person name="Stielow J.B."/>
            <person name="Szollosi G."/>
            <person name="Zifcakova L."/>
            <person name="Stursova M."/>
            <person name="Spatafora J.W."/>
            <person name="Tedersoo L."/>
            <person name="Vaario L.M."/>
            <person name="Yamada A."/>
            <person name="Yan M."/>
            <person name="Wang P."/>
            <person name="Xu J."/>
            <person name="Bruns T."/>
            <person name="Baldrian P."/>
            <person name="Vilgalys R."/>
            <person name="Dunand C."/>
            <person name="Henrissat B."/>
            <person name="Grigoriev I.V."/>
            <person name="Hibbett D."/>
            <person name="Nagy L.G."/>
            <person name="Martin F.M."/>
        </authorList>
    </citation>
    <scope>NUCLEOTIDE SEQUENCE</scope>
    <source>
        <strain evidence="1">BED1</strain>
    </source>
</reference>
<reference evidence="1" key="1">
    <citation type="submission" date="2019-10" db="EMBL/GenBank/DDBJ databases">
        <authorList>
            <consortium name="DOE Joint Genome Institute"/>
            <person name="Kuo A."/>
            <person name="Miyauchi S."/>
            <person name="Kiss E."/>
            <person name="Drula E."/>
            <person name="Kohler A."/>
            <person name="Sanchez-Garcia M."/>
            <person name="Andreopoulos B."/>
            <person name="Barry K.W."/>
            <person name="Bonito G."/>
            <person name="Buee M."/>
            <person name="Carver A."/>
            <person name="Chen C."/>
            <person name="Cichocki N."/>
            <person name="Clum A."/>
            <person name="Culley D."/>
            <person name="Crous P.W."/>
            <person name="Fauchery L."/>
            <person name="Girlanda M."/>
            <person name="Hayes R."/>
            <person name="Keri Z."/>
            <person name="LaButti K."/>
            <person name="Lipzen A."/>
            <person name="Lombard V."/>
            <person name="Magnuson J."/>
            <person name="Maillard F."/>
            <person name="Morin E."/>
            <person name="Murat C."/>
            <person name="Nolan M."/>
            <person name="Ohm R."/>
            <person name="Pangilinan J."/>
            <person name="Pereira M."/>
            <person name="Perotto S."/>
            <person name="Peter M."/>
            <person name="Riley R."/>
            <person name="Sitrit Y."/>
            <person name="Stielow B."/>
            <person name="Szollosi G."/>
            <person name="Zifcakova L."/>
            <person name="Stursova M."/>
            <person name="Spatafora J.W."/>
            <person name="Tedersoo L."/>
            <person name="Vaario L.-M."/>
            <person name="Yamada A."/>
            <person name="Yan M."/>
            <person name="Wang P."/>
            <person name="Xu J."/>
            <person name="Bruns T."/>
            <person name="Baldrian P."/>
            <person name="Vilgalys R."/>
            <person name="Henrissat B."/>
            <person name="Grigoriev I.V."/>
            <person name="Hibbett D."/>
            <person name="Nagy L.G."/>
            <person name="Martin F.M."/>
        </authorList>
    </citation>
    <scope>NUCLEOTIDE SEQUENCE</scope>
    <source>
        <strain evidence="1">BED1</strain>
    </source>
</reference>
<comment type="caution">
    <text evidence="1">The sequence shown here is derived from an EMBL/GenBank/DDBJ whole genome shotgun (WGS) entry which is preliminary data.</text>
</comment>
<keyword evidence="2" id="KW-1185">Reference proteome</keyword>
<dbReference type="GO" id="GO:0042594">
    <property type="term" value="P:response to starvation"/>
    <property type="evidence" value="ECO:0007669"/>
    <property type="project" value="TreeGrafter"/>
</dbReference>
<evidence type="ECO:0000313" key="1">
    <source>
        <dbReference type="EMBL" id="KAF8416397.1"/>
    </source>
</evidence>